<dbReference type="Pfam" id="PF11188">
    <property type="entry name" value="DUF2975"/>
    <property type="match status" value="1"/>
</dbReference>
<dbReference type="EMBL" id="CP158375">
    <property type="protein sequence ID" value="XDO95088.1"/>
    <property type="molecule type" value="Genomic_DNA"/>
</dbReference>
<feature type="transmembrane region" description="Helical" evidence="1">
    <location>
        <begin position="12"/>
        <end position="41"/>
    </location>
</feature>
<evidence type="ECO:0000313" key="2">
    <source>
        <dbReference type="EMBL" id="XDO95088.1"/>
    </source>
</evidence>
<dbReference type="RefSeq" id="WP_369057941.1">
    <property type="nucleotide sequence ID" value="NZ_CP158375.1"/>
</dbReference>
<protein>
    <submittedName>
        <fullName evidence="2">DUF2975 domain-containing protein</fullName>
    </submittedName>
</protein>
<reference evidence="2" key="1">
    <citation type="submission" date="2024-06" db="EMBL/GenBank/DDBJ databases">
        <title>Caulobacter inopinatus, sp. nov.</title>
        <authorList>
            <person name="Donachie S.P."/>
        </authorList>
    </citation>
    <scope>NUCLEOTIDE SEQUENCE</scope>
    <source>
        <strain evidence="2">73W</strain>
    </source>
</reference>
<keyword evidence="1" id="KW-0812">Transmembrane</keyword>
<gene>
    <name evidence="2" type="ORF">ABOZ73_09620</name>
</gene>
<evidence type="ECO:0000256" key="1">
    <source>
        <dbReference type="SAM" id="Phobius"/>
    </source>
</evidence>
<dbReference type="AlphaFoldDB" id="A0AB39KNX8"/>
<proteinExistence type="predicted"/>
<accession>A0AB39KNX8</accession>
<name>A0AB39KNX8_9CAUL</name>
<sequence>MRALGPGSVSSFLKIILDVVYFALWAGVALLALCALGALLLSFNPELLKGIHISGDDGREVTAKGPLLAGVLAAAALYLGGVLIIVGRLRRIFVTLTAGDPFHPDNVRRLRVVGLVLGGLELGRYAFWGLAAWLAPGSNRIDGGVNLTAWFSVLVVLVLAEIFREGARLRREAELTI</sequence>
<keyword evidence="1" id="KW-1133">Transmembrane helix</keyword>
<feature type="transmembrane region" description="Helical" evidence="1">
    <location>
        <begin position="110"/>
        <end position="135"/>
    </location>
</feature>
<dbReference type="InterPro" id="IPR021354">
    <property type="entry name" value="DUF2975"/>
</dbReference>
<feature type="transmembrane region" description="Helical" evidence="1">
    <location>
        <begin position="67"/>
        <end position="89"/>
    </location>
</feature>
<organism evidence="2">
    <name type="scientific">Caulobacter sp. 73W</name>
    <dbReference type="NCBI Taxonomy" id="3161137"/>
    <lineage>
        <taxon>Bacteria</taxon>
        <taxon>Pseudomonadati</taxon>
        <taxon>Pseudomonadota</taxon>
        <taxon>Alphaproteobacteria</taxon>
        <taxon>Caulobacterales</taxon>
        <taxon>Caulobacteraceae</taxon>
        <taxon>Caulobacter</taxon>
    </lineage>
</organism>
<feature type="transmembrane region" description="Helical" evidence="1">
    <location>
        <begin position="147"/>
        <end position="163"/>
    </location>
</feature>
<keyword evidence="1" id="KW-0472">Membrane</keyword>